<evidence type="ECO:0000313" key="3">
    <source>
        <dbReference type="EMBL" id="MDT0551894.1"/>
    </source>
</evidence>
<organism evidence="3 4">
    <name type="scientific">Urechidicola vernalis</name>
    <dbReference type="NCBI Taxonomy" id="3075600"/>
    <lineage>
        <taxon>Bacteria</taxon>
        <taxon>Pseudomonadati</taxon>
        <taxon>Bacteroidota</taxon>
        <taxon>Flavobacteriia</taxon>
        <taxon>Flavobacteriales</taxon>
        <taxon>Flavobacteriaceae</taxon>
        <taxon>Urechidicola</taxon>
    </lineage>
</organism>
<keyword evidence="4" id="KW-1185">Reference proteome</keyword>
<keyword evidence="2" id="KW-0812">Transmembrane</keyword>
<feature type="coiled-coil region" evidence="1">
    <location>
        <begin position="63"/>
        <end position="94"/>
    </location>
</feature>
<name>A0ABU2Y2N0_9FLAO</name>
<proteinExistence type="predicted"/>
<reference evidence="3 4" key="1">
    <citation type="submission" date="2023-09" db="EMBL/GenBank/DDBJ databases">
        <authorList>
            <person name="Rey-Velasco X."/>
        </authorList>
    </citation>
    <scope>NUCLEOTIDE SEQUENCE [LARGE SCALE GENOMIC DNA]</scope>
    <source>
        <strain evidence="3 4">P050</strain>
    </source>
</reference>
<dbReference type="Proteomes" id="UP001252186">
    <property type="component" value="Unassembled WGS sequence"/>
</dbReference>
<evidence type="ECO:0000256" key="2">
    <source>
        <dbReference type="SAM" id="Phobius"/>
    </source>
</evidence>
<gene>
    <name evidence="3" type="ORF">RM519_01430</name>
</gene>
<evidence type="ECO:0000313" key="4">
    <source>
        <dbReference type="Proteomes" id="UP001252186"/>
    </source>
</evidence>
<sequence length="251" mass="29069">MIKLFNKPRRKALAESRLGKYLVYAIGEILLVVVGILIALQINTSRQEYNQNQKTRTYLISLNTEIQLNISRLNSKLEAIQEDIENSAKDLEALNSPEAFKFDELKIRSIMDGTRPIYGVVLSTSTFEDLINSGVLEYLHDEKLKHDILKIGSHVNFIDENSIDAQHVWDEYQQPYLMKYSAVATNWDSLNGVKISKTKFTRDKEAFIQNRDYSNILALRMRMQTNYFETCDDIKKILEKYSVAINAYLNQ</sequence>
<keyword evidence="1" id="KW-0175">Coiled coil</keyword>
<evidence type="ECO:0000256" key="1">
    <source>
        <dbReference type="SAM" id="Coils"/>
    </source>
</evidence>
<keyword evidence="2" id="KW-1133">Transmembrane helix</keyword>
<keyword evidence="2" id="KW-0472">Membrane</keyword>
<protein>
    <submittedName>
        <fullName evidence="3">Uncharacterized protein</fullName>
    </submittedName>
</protein>
<dbReference type="EMBL" id="JAVRHV010000001">
    <property type="protein sequence ID" value="MDT0551894.1"/>
    <property type="molecule type" value="Genomic_DNA"/>
</dbReference>
<accession>A0ABU2Y2N0</accession>
<dbReference type="RefSeq" id="WP_311591706.1">
    <property type="nucleotide sequence ID" value="NZ_JAVRHV010000001.1"/>
</dbReference>
<comment type="caution">
    <text evidence="3">The sequence shown here is derived from an EMBL/GenBank/DDBJ whole genome shotgun (WGS) entry which is preliminary data.</text>
</comment>
<feature type="transmembrane region" description="Helical" evidence="2">
    <location>
        <begin position="21"/>
        <end position="42"/>
    </location>
</feature>